<proteinExistence type="predicted"/>
<dbReference type="Proteomes" id="UP001596473">
    <property type="component" value="Unassembled WGS sequence"/>
</dbReference>
<dbReference type="EMBL" id="JBHTBQ010000044">
    <property type="protein sequence ID" value="MFC7421719.1"/>
    <property type="molecule type" value="Genomic_DNA"/>
</dbReference>
<comment type="caution">
    <text evidence="3">The sequence shown here is derived from an EMBL/GenBank/DDBJ whole genome shotgun (WGS) entry which is preliminary data.</text>
</comment>
<evidence type="ECO:0000256" key="2">
    <source>
        <dbReference type="SAM" id="SignalP"/>
    </source>
</evidence>
<dbReference type="PROSITE" id="PS51257">
    <property type="entry name" value="PROKAR_LIPOPROTEIN"/>
    <property type="match status" value="1"/>
</dbReference>
<organism evidence="3 4">
    <name type="scientific">Iodobacter arcticus</name>
    <dbReference type="NCBI Taxonomy" id="590593"/>
    <lineage>
        <taxon>Bacteria</taxon>
        <taxon>Pseudomonadati</taxon>
        <taxon>Pseudomonadota</taxon>
        <taxon>Betaproteobacteria</taxon>
        <taxon>Neisseriales</taxon>
        <taxon>Chitinibacteraceae</taxon>
        <taxon>Iodobacter</taxon>
    </lineage>
</organism>
<feature type="region of interest" description="Disordered" evidence="1">
    <location>
        <begin position="254"/>
        <end position="276"/>
    </location>
</feature>
<feature type="chain" id="PRO_5046596864" evidence="2">
    <location>
        <begin position="25"/>
        <end position="470"/>
    </location>
</feature>
<dbReference type="RefSeq" id="WP_380189251.1">
    <property type="nucleotide sequence ID" value="NZ_JBHTBQ010000044.1"/>
</dbReference>
<dbReference type="Gene3D" id="1.20.1600.10">
    <property type="entry name" value="Outer membrane efflux proteins (OEP)"/>
    <property type="match status" value="1"/>
</dbReference>
<evidence type="ECO:0000256" key="1">
    <source>
        <dbReference type="SAM" id="MobiDB-lite"/>
    </source>
</evidence>
<protein>
    <submittedName>
        <fullName evidence="3">TolC family protein</fullName>
    </submittedName>
</protein>
<evidence type="ECO:0000313" key="4">
    <source>
        <dbReference type="Proteomes" id="UP001596473"/>
    </source>
</evidence>
<dbReference type="InterPro" id="IPR010131">
    <property type="entry name" value="MdtP/NodT-like"/>
</dbReference>
<keyword evidence="2" id="KW-0732">Signal</keyword>
<dbReference type="PANTHER" id="PTHR30203">
    <property type="entry name" value="OUTER MEMBRANE CATION EFFLUX PROTEIN"/>
    <property type="match status" value="1"/>
</dbReference>
<reference evidence="4" key="1">
    <citation type="journal article" date="2019" name="Int. J. Syst. Evol. Microbiol.">
        <title>The Global Catalogue of Microorganisms (GCM) 10K type strain sequencing project: providing services to taxonomists for standard genome sequencing and annotation.</title>
        <authorList>
            <consortium name="The Broad Institute Genomics Platform"/>
            <consortium name="The Broad Institute Genome Sequencing Center for Infectious Disease"/>
            <person name="Wu L."/>
            <person name="Ma J."/>
        </authorList>
    </citation>
    <scope>NUCLEOTIDE SEQUENCE [LARGE SCALE GENOMIC DNA]</scope>
    <source>
        <strain evidence="4">CCUG 62945</strain>
    </source>
</reference>
<dbReference type="SUPFAM" id="SSF56954">
    <property type="entry name" value="Outer membrane efflux proteins (OEP)"/>
    <property type="match status" value="1"/>
</dbReference>
<sequence length="470" mass="51187">MNARSFRSTSLALAVLAISGCASVNFDQSLAQSNQSAVAFTKGKLALATTTTQRAEMDKTAAELLQKPLDQNSAVHLALLNSPSVQAMLAQNWADAATAAQSGRISNPLFTFERMTIGNELELGRLLSFGLLDLLTLPQRYDMAQRRMGQAQLQLSLSAIEHVTQVRQVWVNAVAAQQSLVYAKQVFDAAEASAELAKRLQSVGNYSRLARVKQQVFYAESATQWAAAQHLALASREELIRALGLTDAQAKQLQLPKQLPPLPKNPRSPAEISQQASSERLDIKLAKATFDASAKSQGLSILTSLTDIELGLRHDTIFDEGKKHNKDGYEISLRLPLFDWGGGQRDAMNAQTLVAANRLEATVRAASSNLRTSYSAYRTAYDMSRHYRDEVLPLRKIISEENVLRYNGMLIGVFELLADSREQISSVLAAITAEQQFWLSDAALQAELMGKPSSMVIGAAAAAGSKEVGH</sequence>
<feature type="signal peptide" evidence="2">
    <location>
        <begin position="1"/>
        <end position="24"/>
    </location>
</feature>
<accession>A0ABW2R2V4</accession>
<keyword evidence="4" id="KW-1185">Reference proteome</keyword>
<gene>
    <name evidence="3" type="ORF">ACFQNF_17800</name>
</gene>
<dbReference type="PANTHER" id="PTHR30203:SF24">
    <property type="entry name" value="BLR4935 PROTEIN"/>
    <property type="match status" value="1"/>
</dbReference>
<evidence type="ECO:0000313" key="3">
    <source>
        <dbReference type="EMBL" id="MFC7421719.1"/>
    </source>
</evidence>
<name>A0ABW2R2V4_9NEIS</name>